<dbReference type="GO" id="GO:0005643">
    <property type="term" value="C:nuclear pore"/>
    <property type="evidence" value="ECO:0007669"/>
    <property type="project" value="TreeGrafter"/>
</dbReference>
<gene>
    <name evidence="9" type="ORF">D4764_01G0002300</name>
</gene>
<name>A0A5C6PLS2_9TELE</name>
<evidence type="ECO:0000313" key="9">
    <source>
        <dbReference type="EMBL" id="TWW80415.1"/>
    </source>
</evidence>
<dbReference type="PANTHER" id="PTHR12596">
    <property type="entry name" value="EXPORTIN 4,7-RELATED"/>
    <property type="match status" value="1"/>
</dbReference>
<keyword evidence="4" id="KW-0813">Transport</keyword>
<reference evidence="9 10" key="1">
    <citation type="submission" date="2019-04" db="EMBL/GenBank/DDBJ databases">
        <title>Chromosome genome assembly for Takifugu flavidus.</title>
        <authorList>
            <person name="Xiao S."/>
        </authorList>
    </citation>
    <scope>NUCLEOTIDE SEQUENCE [LARGE SCALE GENOMIC DNA]</scope>
    <source>
        <strain evidence="9">HTHZ2018</strain>
        <tissue evidence="9">Muscle</tissue>
    </source>
</reference>
<comment type="caution">
    <text evidence="9">The sequence shown here is derived from an EMBL/GenBank/DDBJ whole genome shotgun (WGS) entry which is preliminary data.</text>
</comment>
<dbReference type="Proteomes" id="UP000324091">
    <property type="component" value="Chromosome 1"/>
</dbReference>
<accession>A0A5C6PLS2</accession>
<dbReference type="GO" id="GO:0006611">
    <property type="term" value="P:protein export from nucleus"/>
    <property type="evidence" value="ECO:0007669"/>
    <property type="project" value="TreeGrafter"/>
</dbReference>
<proteinExistence type="inferred from homology"/>
<evidence type="ECO:0000256" key="5">
    <source>
        <dbReference type="ARBA" id="ARBA00022490"/>
    </source>
</evidence>
<keyword evidence="7" id="KW-0539">Nucleus</keyword>
<evidence type="ECO:0000313" key="10">
    <source>
        <dbReference type="Proteomes" id="UP000324091"/>
    </source>
</evidence>
<dbReference type="GO" id="GO:0005049">
    <property type="term" value="F:nuclear export signal receptor activity"/>
    <property type="evidence" value="ECO:0007669"/>
    <property type="project" value="InterPro"/>
</dbReference>
<evidence type="ECO:0000256" key="3">
    <source>
        <dbReference type="ARBA" id="ARBA00009466"/>
    </source>
</evidence>
<evidence type="ECO:0000256" key="4">
    <source>
        <dbReference type="ARBA" id="ARBA00022448"/>
    </source>
</evidence>
<dbReference type="GO" id="GO:0005737">
    <property type="term" value="C:cytoplasm"/>
    <property type="evidence" value="ECO:0007669"/>
    <property type="project" value="UniProtKB-SubCell"/>
</dbReference>
<protein>
    <recommendedName>
        <fullName evidence="8">Exportin-4</fullName>
    </recommendedName>
</protein>
<dbReference type="SUPFAM" id="SSF48371">
    <property type="entry name" value="ARM repeat"/>
    <property type="match status" value="1"/>
</dbReference>
<dbReference type="AlphaFoldDB" id="A0A5C6PLS2"/>
<comment type="similarity">
    <text evidence="3">Belongs to the exportin family.</text>
</comment>
<evidence type="ECO:0000256" key="2">
    <source>
        <dbReference type="ARBA" id="ARBA00004496"/>
    </source>
</evidence>
<keyword evidence="6" id="KW-0653">Protein transport</keyword>
<sequence length="974" mass="109356">MLLLALTVGGSLGRHYITMFEATQNVMLKPTETWREALLDTRIMDLFFTHLPPPSPPLAELVQGMTLWKRAAAAKPAVHRKIREDSDMAQDSLQCLAQLASMHGPIFPDESARVSYLAHLVEGLLSMINGIEIEDSEAVGISNIISNMITMFPRSTLMALPTDLFTSFINCLTLLTCSFGRSAALEEVLDKDDMVYMEAYDKILESWLTFIQDDEHFPRGCFVQPAIQVFNSYIQCHLAAPDGTRNLSVNGISSHDEEEINELQGDDRELFSDQLSCIGLMGRVAADHCIPLLTSLLEDRVTRLHGQLQRTQQQLMASSDPSSVDRKVLGDLYEDIHWLILVSGYLLADDPQGETPLIPTEVMEFSIKHSTEVDINTTLQILGSPGEKASSIPGCNRTDSVIRLLSAVLRTSEVESRATRASLTQLLSPQMGKDIVWFLRRWAKTYLLVDEKLYEQVRDSPLRHKRVTQPFSLANIPLLPPQISVPLSTAFGTDTEGAQWIVGYLLEKVINNLSVWSSETELSNETVDLLVTLVEKRERANIVVQCESWWNLAKQFASRSPPLHLLCSSVQRSLMKALVLGGFAHMDSDTKQQYWAEVLHPLQQRFLNLINQENFAQISQEEAVKQEIVATLEALCGIAEATQIDNVASLFSFLMDFLSSCIGLMEVYSNTPETINLIIEVFVEVAHKQICYLGETKSMKLYEACLTLLQVYSKNSSRKRSDSAAEEDQYQDLLLIMELLTNLLSKEFIDFSDTDDVFRNQDQGTPACNRTVSAADVVLYGVNIVLPLMTQDLLKFPSLCNQYYKLITFICEIFPEKIPQLPEDLFKSLMFSLELGMTSMSSEISQLCLEALSPLAEQCAKSQDKDMPLFIATRHFLKLVFDMLVLQKHNMEMTVAAGEAFYTLVCLHQAEYSELVETLLSSQRDAIIYQRLADAFNKLTASSTPPTMDRKQKVAFLKCLEEFVANVGGLLCVK</sequence>
<keyword evidence="5" id="KW-0963">Cytoplasm</keyword>
<evidence type="ECO:0000256" key="8">
    <source>
        <dbReference type="ARBA" id="ARBA00040444"/>
    </source>
</evidence>
<evidence type="ECO:0000256" key="1">
    <source>
        <dbReference type="ARBA" id="ARBA00004123"/>
    </source>
</evidence>
<dbReference type="PANTHER" id="PTHR12596:SF1">
    <property type="entry name" value="EXPORTIN-4"/>
    <property type="match status" value="1"/>
</dbReference>
<keyword evidence="10" id="KW-1185">Reference proteome</keyword>
<comment type="subcellular location">
    <subcellularLocation>
        <location evidence="2">Cytoplasm</location>
    </subcellularLocation>
    <subcellularLocation>
        <location evidence="1">Nucleus</location>
    </subcellularLocation>
</comment>
<dbReference type="Gene3D" id="1.25.10.10">
    <property type="entry name" value="Leucine-rich Repeat Variant"/>
    <property type="match status" value="1"/>
</dbReference>
<evidence type="ECO:0000256" key="7">
    <source>
        <dbReference type="ARBA" id="ARBA00023242"/>
    </source>
</evidence>
<dbReference type="EMBL" id="RHFK02000001">
    <property type="protein sequence ID" value="TWW80415.1"/>
    <property type="molecule type" value="Genomic_DNA"/>
</dbReference>
<dbReference type="InterPro" id="IPR044189">
    <property type="entry name" value="XPO4/7-like"/>
</dbReference>
<organism evidence="9 10">
    <name type="scientific">Takifugu flavidus</name>
    <name type="common">sansaifugu</name>
    <dbReference type="NCBI Taxonomy" id="433684"/>
    <lineage>
        <taxon>Eukaryota</taxon>
        <taxon>Metazoa</taxon>
        <taxon>Chordata</taxon>
        <taxon>Craniata</taxon>
        <taxon>Vertebrata</taxon>
        <taxon>Euteleostomi</taxon>
        <taxon>Actinopterygii</taxon>
        <taxon>Neopterygii</taxon>
        <taxon>Teleostei</taxon>
        <taxon>Neoteleostei</taxon>
        <taxon>Acanthomorphata</taxon>
        <taxon>Eupercaria</taxon>
        <taxon>Tetraodontiformes</taxon>
        <taxon>Tetradontoidea</taxon>
        <taxon>Tetraodontidae</taxon>
        <taxon>Takifugu</taxon>
    </lineage>
</organism>
<evidence type="ECO:0000256" key="6">
    <source>
        <dbReference type="ARBA" id="ARBA00022927"/>
    </source>
</evidence>
<dbReference type="InterPro" id="IPR016024">
    <property type="entry name" value="ARM-type_fold"/>
</dbReference>
<dbReference type="InterPro" id="IPR011989">
    <property type="entry name" value="ARM-like"/>
</dbReference>
<dbReference type="FunFam" id="1.25.10.10:FF:000077">
    <property type="entry name" value="Exportin 4"/>
    <property type="match status" value="1"/>
</dbReference>